<protein>
    <submittedName>
        <fullName evidence="1">Uncharacterized protein</fullName>
    </submittedName>
</protein>
<keyword evidence="2" id="KW-1185">Reference proteome</keyword>
<evidence type="ECO:0000313" key="1">
    <source>
        <dbReference type="EMBL" id="CAK9031910.1"/>
    </source>
</evidence>
<name>A0ABP0L0B1_9DINO</name>
<dbReference type="EMBL" id="CAXAMN010010493">
    <property type="protein sequence ID" value="CAK9031910.1"/>
    <property type="molecule type" value="Genomic_DNA"/>
</dbReference>
<evidence type="ECO:0000313" key="2">
    <source>
        <dbReference type="Proteomes" id="UP001642484"/>
    </source>
</evidence>
<proteinExistence type="predicted"/>
<sequence>MRCNIVPAMQQPNRQCVCAPVPGSGWEDVSLFAEEMDVYVTYLLIGVDNTLGTEDRSLPQEVPFRQGSKPVRRLLLRVNAEKFALLKHLAIPMCD</sequence>
<reference evidence="1 2" key="1">
    <citation type="submission" date="2024-02" db="EMBL/GenBank/DDBJ databases">
        <authorList>
            <person name="Chen Y."/>
            <person name="Shah S."/>
            <person name="Dougan E. K."/>
            <person name="Thang M."/>
            <person name="Chan C."/>
        </authorList>
    </citation>
    <scope>NUCLEOTIDE SEQUENCE [LARGE SCALE GENOMIC DNA]</scope>
</reference>
<comment type="caution">
    <text evidence="1">The sequence shown here is derived from an EMBL/GenBank/DDBJ whole genome shotgun (WGS) entry which is preliminary data.</text>
</comment>
<accession>A0ABP0L0B1</accession>
<gene>
    <name evidence="1" type="ORF">CCMP2556_LOCUS18475</name>
</gene>
<organism evidence="1 2">
    <name type="scientific">Durusdinium trenchii</name>
    <dbReference type="NCBI Taxonomy" id="1381693"/>
    <lineage>
        <taxon>Eukaryota</taxon>
        <taxon>Sar</taxon>
        <taxon>Alveolata</taxon>
        <taxon>Dinophyceae</taxon>
        <taxon>Suessiales</taxon>
        <taxon>Symbiodiniaceae</taxon>
        <taxon>Durusdinium</taxon>
    </lineage>
</organism>
<dbReference type="Proteomes" id="UP001642484">
    <property type="component" value="Unassembled WGS sequence"/>
</dbReference>